<name>A0ABY4JJ87_9BACI</name>
<sequence length="47" mass="4942">MKKKLAAITHNTANYTISTQDGGTATGYSPKKTSNGKADGLFALVIR</sequence>
<organism evidence="1 2">
    <name type="scientific">Gottfriedia acidiceleris</name>
    <dbReference type="NCBI Taxonomy" id="371036"/>
    <lineage>
        <taxon>Bacteria</taxon>
        <taxon>Bacillati</taxon>
        <taxon>Bacillota</taxon>
        <taxon>Bacilli</taxon>
        <taxon>Bacillales</taxon>
        <taxon>Bacillaceae</taxon>
        <taxon>Gottfriedia</taxon>
    </lineage>
</organism>
<keyword evidence="2" id="KW-1185">Reference proteome</keyword>
<dbReference type="Proteomes" id="UP000830639">
    <property type="component" value="Chromosome"/>
</dbReference>
<evidence type="ECO:0000313" key="2">
    <source>
        <dbReference type="Proteomes" id="UP000830639"/>
    </source>
</evidence>
<evidence type="ECO:0008006" key="3">
    <source>
        <dbReference type="Google" id="ProtNLM"/>
    </source>
</evidence>
<protein>
    <recommendedName>
        <fullName evidence="3">Ribosomal protein L33</fullName>
    </recommendedName>
</protein>
<gene>
    <name evidence="1" type="ORF">MY490_19470</name>
</gene>
<reference evidence="1 2" key="1">
    <citation type="submission" date="2022-04" db="EMBL/GenBank/DDBJ databases">
        <title>Mechanism of arsenic methylation and mitigation arsenic toxicity by Bacillus sp. LH14 from an Arsenic-Contaminated Paddy Soil.</title>
        <authorList>
            <person name="Wang D."/>
        </authorList>
    </citation>
    <scope>NUCLEOTIDE SEQUENCE [LARGE SCALE GENOMIC DNA]</scope>
    <source>
        <strain evidence="1 2">LH14</strain>
    </source>
</reference>
<evidence type="ECO:0000313" key="1">
    <source>
        <dbReference type="EMBL" id="UPM53907.1"/>
    </source>
</evidence>
<proteinExistence type="predicted"/>
<dbReference type="EMBL" id="CP096034">
    <property type="protein sequence ID" value="UPM53907.1"/>
    <property type="molecule type" value="Genomic_DNA"/>
</dbReference>
<accession>A0ABY4JJ87</accession>
<dbReference type="RefSeq" id="WP_248267132.1">
    <property type="nucleotide sequence ID" value="NZ_CP096034.1"/>
</dbReference>